<proteinExistence type="predicted"/>
<keyword evidence="2" id="KW-1185">Reference proteome</keyword>
<comment type="caution">
    <text evidence="1">The sequence shown here is derived from an EMBL/GenBank/DDBJ whole genome shotgun (WGS) entry which is preliminary data.</text>
</comment>
<dbReference type="EMBL" id="JAIWYP010000003">
    <property type="protein sequence ID" value="KAH3859812.1"/>
    <property type="molecule type" value="Genomic_DNA"/>
</dbReference>
<evidence type="ECO:0000313" key="2">
    <source>
        <dbReference type="Proteomes" id="UP000828390"/>
    </source>
</evidence>
<gene>
    <name evidence="1" type="ORF">DPMN_102635</name>
</gene>
<dbReference type="AlphaFoldDB" id="A0A9D4LLP5"/>
<reference evidence="1" key="2">
    <citation type="submission" date="2020-11" db="EMBL/GenBank/DDBJ databases">
        <authorList>
            <person name="McCartney M.A."/>
            <person name="Auch B."/>
            <person name="Kono T."/>
            <person name="Mallez S."/>
            <person name="Becker A."/>
            <person name="Gohl D.M."/>
            <person name="Silverstein K.A.T."/>
            <person name="Koren S."/>
            <person name="Bechman K.B."/>
            <person name="Herman A."/>
            <person name="Abrahante J.E."/>
            <person name="Garbe J."/>
        </authorList>
    </citation>
    <scope>NUCLEOTIDE SEQUENCE</scope>
    <source>
        <strain evidence="1">Duluth1</strain>
        <tissue evidence="1">Whole animal</tissue>
    </source>
</reference>
<dbReference type="Proteomes" id="UP000828390">
    <property type="component" value="Unassembled WGS sequence"/>
</dbReference>
<sequence>MADIDIAQRLPNKNNQNRDIIVRLRSRQIKSDILSNRKKLKGSNAYINDDLTKLNLHVLMCVKKKMTDEISDARYSNGNMLYKNHMNKTELVKFEENEHWINLPWPNSSTRWNSIFLPQCI</sequence>
<organism evidence="1 2">
    <name type="scientific">Dreissena polymorpha</name>
    <name type="common">Zebra mussel</name>
    <name type="synonym">Mytilus polymorpha</name>
    <dbReference type="NCBI Taxonomy" id="45954"/>
    <lineage>
        <taxon>Eukaryota</taxon>
        <taxon>Metazoa</taxon>
        <taxon>Spiralia</taxon>
        <taxon>Lophotrochozoa</taxon>
        <taxon>Mollusca</taxon>
        <taxon>Bivalvia</taxon>
        <taxon>Autobranchia</taxon>
        <taxon>Heteroconchia</taxon>
        <taxon>Euheterodonta</taxon>
        <taxon>Imparidentia</taxon>
        <taxon>Neoheterodontei</taxon>
        <taxon>Myida</taxon>
        <taxon>Dreissenoidea</taxon>
        <taxon>Dreissenidae</taxon>
        <taxon>Dreissena</taxon>
    </lineage>
</organism>
<accession>A0A9D4LLP5</accession>
<protein>
    <submittedName>
        <fullName evidence="1">Uncharacterized protein</fullName>
    </submittedName>
</protein>
<name>A0A9D4LLP5_DREPO</name>
<reference evidence="1" key="1">
    <citation type="journal article" date="2019" name="bioRxiv">
        <title>The Genome of the Zebra Mussel, Dreissena polymorpha: A Resource for Invasive Species Research.</title>
        <authorList>
            <person name="McCartney M.A."/>
            <person name="Auch B."/>
            <person name="Kono T."/>
            <person name="Mallez S."/>
            <person name="Zhang Y."/>
            <person name="Obille A."/>
            <person name="Becker A."/>
            <person name="Abrahante J.E."/>
            <person name="Garbe J."/>
            <person name="Badalamenti J.P."/>
            <person name="Herman A."/>
            <person name="Mangelson H."/>
            <person name="Liachko I."/>
            <person name="Sullivan S."/>
            <person name="Sone E.D."/>
            <person name="Koren S."/>
            <person name="Silverstein K.A.T."/>
            <person name="Beckman K.B."/>
            <person name="Gohl D.M."/>
        </authorList>
    </citation>
    <scope>NUCLEOTIDE SEQUENCE</scope>
    <source>
        <strain evidence="1">Duluth1</strain>
        <tissue evidence="1">Whole animal</tissue>
    </source>
</reference>
<evidence type="ECO:0000313" key="1">
    <source>
        <dbReference type="EMBL" id="KAH3859812.1"/>
    </source>
</evidence>